<dbReference type="GO" id="GO:0060429">
    <property type="term" value="P:epithelium development"/>
    <property type="evidence" value="ECO:0007669"/>
    <property type="project" value="TreeGrafter"/>
</dbReference>
<feature type="domain" description="MANSC" evidence="8">
    <location>
        <begin position="42"/>
        <end position="120"/>
    </location>
</feature>
<feature type="chain" id="PRO_5043416282" description="MANSC domain-containing protein" evidence="7">
    <location>
        <begin position="24"/>
        <end position="362"/>
    </location>
</feature>
<comment type="caution">
    <text evidence="9">The sequence shown here is derived from an EMBL/GenBank/DDBJ whole genome shotgun (WGS) entry which is preliminary data.</text>
</comment>
<evidence type="ECO:0000256" key="4">
    <source>
        <dbReference type="ARBA" id="ARBA00023180"/>
    </source>
</evidence>
<dbReference type="InterPro" id="IPR011106">
    <property type="entry name" value="MANSC_N"/>
</dbReference>
<comment type="subcellular location">
    <subcellularLocation>
        <location evidence="1">Membrane</location>
    </subcellularLocation>
</comment>
<dbReference type="PROSITE" id="PS50986">
    <property type="entry name" value="MANSC"/>
    <property type="match status" value="1"/>
</dbReference>
<feature type="transmembrane region" description="Helical" evidence="6">
    <location>
        <begin position="306"/>
        <end position="330"/>
    </location>
</feature>
<evidence type="ECO:0000256" key="7">
    <source>
        <dbReference type="SAM" id="SignalP"/>
    </source>
</evidence>
<protein>
    <recommendedName>
        <fullName evidence="8">MANSC domain-containing protein</fullName>
    </recommendedName>
</protein>
<keyword evidence="2 7" id="KW-0732">Signal</keyword>
<dbReference type="InterPro" id="IPR013980">
    <property type="entry name" value="MANSC_dom"/>
</dbReference>
<evidence type="ECO:0000256" key="1">
    <source>
        <dbReference type="ARBA" id="ARBA00004370"/>
    </source>
</evidence>
<evidence type="ECO:0000259" key="8">
    <source>
        <dbReference type="PROSITE" id="PS50986"/>
    </source>
</evidence>
<dbReference type="GO" id="GO:0030198">
    <property type="term" value="P:extracellular matrix organization"/>
    <property type="evidence" value="ECO:0007669"/>
    <property type="project" value="TreeGrafter"/>
</dbReference>
<feature type="region of interest" description="Disordered" evidence="5">
    <location>
        <begin position="280"/>
        <end position="299"/>
    </location>
</feature>
<organism evidence="9 10">
    <name type="scientific">Pyxicephalus adspersus</name>
    <name type="common">African bullfrog</name>
    <dbReference type="NCBI Taxonomy" id="30357"/>
    <lineage>
        <taxon>Eukaryota</taxon>
        <taxon>Metazoa</taxon>
        <taxon>Chordata</taxon>
        <taxon>Craniata</taxon>
        <taxon>Vertebrata</taxon>
        <taxon>Euteleostomi</taxon>
        <taxon>Amphibia</taxon>
        <taxon>Batrachia</taxon>
        <taxon>Anura</taxon>
        <taxon>Neobatrachia</taxon>
        <taxon>Ranoidea</taxon>
        <taxon>Pyxicephalidae</taxon>
        <taxon>Pyxicephalinae</taxon>
        <taxon>Pyxicephalus</taxon>
    </lineage>
</organism>
<reference evidence="9" key="1">
    <citation type="thesis" date="2020" institute="ProQuest LLC" country="789 East Eisenhower Parkway, Ann Arbor, MI, USA">
        <title>Comparative Genomics and Chromosome Evolution.</title>
        <authorList>
            <person name="Mudd A.B."/>
        </authorList>
    </citation>
    <scope>NUCLEOTIDE SEQUENCE</scope>
    <source>
        <strain evidence="9">1538</strain>
        <tissue evidence="9">Blood</tissue>
    </source>
</reference>
<keyword evidence="6" id="KW-0812">Transmembrane</keyword>
<feature type="signal peptide" evidence="7">
    <location>
        <begin position="1"/>
        <end position="23"/>
    </location>
</feature>
<gene>
    <name evidence="9" type="ORF">GDO54_006338</name>
</gene>
<feature type="region of interest" description="Disordered" evidence="5">
    <location>
        <begin position="158"/>
        <end position="273"/>
    </location>
</feature>
<dbReference type="GO" id="GO:0004867">
    <property type="term" value="F:serine-type endopeptidase inhibitor activity"/>
    <property type="evidence" value="ECO:0007669"/>
    <property type="project" value="TreeGrafter"/>
</dbReference>
<sequence>MALNMKSSIFLVYFLLDILPILCMPSALCPHTTFYHDCWIRRFPGLFLSFSVSEQRGARVLQRHPVPSAHLCSRKCCDQESCNVAVFYSELSAGTINCHLVHCPHPDSCLVQLHGHSILFTVTAGVDPDLLVFEKLGHVDFNLRSSLKWNRVNISQSQDSSVPASSMVHQTKEHHTNQATSSPTIFPSHSPVESSPRESPSKLPSPADSPLRSFPPTLSLTHTPPLASQSSQITRSGDRSYDGGDFGAKDFLPSSPPLGQPMSDAESPAHLDSSKQHLNETKGHIGKNHSSDAEGEDPGGHSANLWALPALIGSMVTLLCCCSGILALGCCRRRRRGQYKPGRACTTGRGTLIRWTLLKDKD</sequence>
<dbReference type="GO" id="GO:0008544">
    <property type="term" value="P:epidermis development"/>
    <property type="evidence" value="ECO:0007669"/>
    <property type="project" value="TreeGrafter"/>
</dbReference>
<dbReference type="PANTHER" id="PTHR46750:SF2">
    <property type="entry name" value="MANSC DOMAIN-CONTAINING PROTEIN 4"/>
    <property type="match status" value="1"/>
</dbReference>
<evidence type="ECO:0000256" key="6">
    <source>
        <dbReference type="SAM" id="Phobius"/>
    </source>
</evidence>
<evidence type="ECO:0000256" key="5">
    <source>
        <dbReference type="SAM" id="MobiDB-lite"/>
    </source>
</evidence>
<accession>A0AAV3AME2</accession>
<dbReference type="Proteomes" id="UP001181693">
    <property type="component" value="Unassembled WGS sequence"/>
</dbReference>
<keyword evidence="10" id="KW-1185">Reference proteome</keyword>
<dbReference type="SMART" id="SM00765">
    <property type="entry name" value="MANEC"/>
    <property type="match status" value="1"/>
</dbReference>
<dbReference type="Pfam" id="PF07502">
    <property type="entry name" value="MANEC"/>
    <property type="match status" value="1"/>
</dbReference>
<keyword evidence="4" id="KW-0325">Glycoprotein</keyword>
<keyword evidence="6" id="KW-1133">Transmembrane helix</keyword>
<dbReference type="PANTHER" id="PTHR46750">
    <property type="entry name" value="KUNITZ-TYPE PROTEASE INHIBITOR 1"/>
    <property type="match status" value="1"/>
</dbReference>
<dbReference type="AlphaFoldDB" id="A0AAV3AME2"/>
<evidence type="ECO:0000256" key="3">
    <source>
        <dbReference type="ARBA" id="ARBA00023136"/>
    </source>
</evidence>
<evidence type="ECO:0000313" key="9">
    <source>
        <dbReference type="EMBL" id="DBA30341.1"/>
    </source>
</evidence>
<evidence type="ECO:0000256" key="2">
    <source>
        <dbReference type="ARBA" id="ARBA00022729"/>
    </source>
</evidence>
<proteinExistence type="predicted"/>
<feature type="compositionally biased region" description="Low complexity" evidence="5">
    <location>
        <begin position="215"/>
        <end position="226"/>
    </location>
</feature>
<dbReference type="EMBL" id="DYDO01000002">
    <property type="protein sequence ID" value="DBA30341.1"/>
    <property type="molecule type" value="Genomic_DNA"/>
</dbReference>
<keyword evidence="3 6" id="KW-0472">Membrane</keyword>
<name>A0AAV3AME2_PYXAD</name>
<dbReference type="GO" id="GO:0005886">
    <property type="term" value="C:plasma membrane"/>
    <property type="evidence" value="ECO:0007669"/>
    <property type="project" value="TreeGrafter"/>
</dbReference>
<evidence type="ECO:0000313" key="10">
    <source>
        <dbReference type="Proteomes" id="UP001181693"/>
    </source>
</evidence>